<gene>
    <name evidence="2" type="ORF">HDF22_002488</name>
</gene>
<organism evidence="2 3">
    <name type="scientific">Mucilaginibacter lappiensis</name>
    <dbReference type="NCBI Taxonomy" id="354630"/>
    <lineage>
        <taxon>Bacteria</taxon>
        <taxon>Pseudomonadati</taxon>
        <taxon>Bacteroidota</taxon>
        <taxon>Sphingobacteriia</taxon>
        <taxon>Sphingobacteriales</taxon>
        <taxon>Sphingobacteriaceae</taxon>
        <taxon>Mucilaginibacter</taxon>
    </lineage>
</organism>
<dbReference type="InterPro" id="IPR025460">
    <property type="entry name" value="DUF4280"/>
</dbReference>
<evidence type="ECO:0000313" key="3">
    <source>
        <dbReference type="Proteomes" id="UP000548326"/>
    </source>
</evidence>
<feature type="transmembrane region" description="Helical" evidence="1">
    <location>
        <begin position="169"/>
        <end position="194"/>
    </location>
</feature>
<keyword evidence="1" id="KW-0472">Membrane</keyword>
<accession>A0A841JBT3</accession>
<feature type="transmembrane region" description="Helical" evidence="1">
    <location>
        <begin position="82"/>
        <end position="105"/>
    </location>
</feature>
<comment type="caution">
    <text evidence="2">The sequence shown here is derived from an EMBL/GenBank/DDBJ whole genome shotgun (WGS) entry which is preliminary data.</text>
</comment>
<proteinExistence type="predicted"/>
<feature type="transmembrane region" description="Helical" evidence="1">
    <location>
        <begin position="200"/>
        <end position="225"/>
    </location>
</feature>
<sequence>MTQLYVPDKAYLVCSDGMHTQQIKVSSQSTIKIANGRLAATIKDRTGANFVCGKMVLAFAIIGVLVAAFIAAAVVLSGGTLAVGLGVMLAAGAVGGAGAGLGLAMMPCTCALLTMPHDWQPVHPKVLIEKKKALIEKSIVPCILGGNIKILYSKEAAEAEASLNRGKTIAGVAAIASIAFIAGTAAAAAGNAFVAVKSSFLTYGFVSGMLHIGGIVGVGGASYGANSLYDWTKKKTGADGYITGEAYKEHDEDHKKLDDVVDFATDKRVGAPIDALGSAGEISEHQTSALNTTTQTTQTLSRNSVFVASSDGTLRAPGTVSATQTTTVSSNAIPSASASRIPSNLSSVQEATTIRSTPSTLEMSRINSVTEYSTQFNNKTILAGSFKAFSGKYGLGVAKGMGTNMLIDAIRAGGNWLVASDIKELMDAMANAEVASRKSITVVEDEV</sequence>
<reference evidence="2 3" key="1">
    <citation type="submission" date="2020-08" db="EMBL/GenBank/DDBJ databases">
        <title>Genomic Encyclopedia of Type Strains, Phase IV (KMG-V): Genome sequencing to study the core and pangenomes of soil and plant-associated prokaryotes.</title>
        <authorList>
            <person name="Whitman W."/>
        </authorList>
    </citation>
    <scope>NUCLEOTIDE SEQUENCE [LARGE SCALE GENOMIC DNA]</scope>
    <source>
        <strain evidence="2 3">MP601</strain>
    </source>
</reference>
<evidence type="ECO:0000256" key="1">
    <source>
        <dbReference type="SAM" id="Phobius"/>
    </source>
</evidence>
<feature type="transmembrane region" description="Helical" evidence="1">
    <location>
        <begin position="55"/>
        <end position="76"/>
    </location>
</feature>
<protein>
    <recommendedName>
        <fullName evidence="4">DUF4280 domain-containing protein</fullName>
    </recommendedName>
</protein>
<dbReference type="Proteomes" id="UP000548326">
    <property type="component" value="Unassembled WGS sequence"/>
</dbReference>
<name>A0A841JBT3_9SPHI</name>
<evidence type="ECO:0000313" key="2">
    <source>
        <dbReference type="EMBL" id="MBB6128367.1"/>
    </source>
</evidence>
<dbReference type="Pfam" id="PF14107">
    <property type="entry name" value="DUF4280"/>
    <property type="match status" value="1"/>
</dbReference>
<dbReference type="EMBL" id="JACHCA010000006">
    <property type="protein sequence ID" value="MBB6128367.1"/>
    <property type="molecule type" value="Genomic_DNA"/>
</dbReference>
<keyword evidence="1" id="KW-1133">Transmembrane helix</keyword>
<keyword evidence="1" id="KW-0812">Transmembrane</keyword>
<evidence type="ECO:0008006" key="4">
    <source>
        <dbReference type="Google" id="ProtNLM"/>
    </source>
</evidence>
<dbReference type="AlphaFoldDB" id="A0A841JBT3"/>
<dbReference type="RefSeq" id="WP_183587779.1">
    <property type="nucleotide sequence ID" value="NZ_JACHCA010000006.1"/>
</dbReference>